<protein>
    <submittedName>
        <fullName evidence="1">Uncharacterized protein</fullName>
    </submittedName>
</protein>
<dbReference type="EMBL" id="JAYMGO010000022">
    <property type="protein sequence ID" value="KAL1251289.1"/>
    <property type="molecule type" value="Genomic_DNA"/>
</dbReference>
<comment type="caution">
    <text evidence="1">The sequence shown here is derived from an EMBL/GenBank/DDBJ whole genome shotgun (WGS) entry which is preliminary data.</text>
</comment>
<accession>A0ABR3LHV0</accession>
<evidence type="ECO:0000313" key="2">
    <source>
        <dbReference type="Proteomes" id="UP001558613"/>
    </source>
</evidence>
<dbReference type="Proteomes" id="UP001558613">
    <property type="component" value="Unassembled WGS sequence"/>
</dbReference>
<name>A0ABR3LHV0_9TELE</name>
<organism evidence="1 2">
    <name type="scientific">Cirrhinus molitorella</name>
    <name type="common">mud carp</name>
    <dbReference type="NCBI Taxonomy" id="172907"/>
    <lineage>
        <taxon>Eukaryota</taxon>
        <taxon>Metazoa</taxon>
        <taxon>Chordata</taxon>
        <taxon>Craniata</taxon>
        <taxon>Vertebrata</taxon>
        <taxon>Euteleostomi</taxon>
        <taxon>Actinopterygii</taxon>
        <taxon>Neopterygii</taxon>
        <taxon>Teleostei</taxon>
        <taxon>Ostariophysi</taxon>
        <taxon>Cypriniformes</taxon>
        <taxon>Cyprinidae</taxon>
        <taxon>Labeoninae</taxon>
        <taxon>Labeonini</taxon>
        <taxon>Cirrhinus</taxon>
    </lineage>
</organism>
<gene>
    <name evidence="1" type="ORF">QQF64_019085</name>
</gene>
<sequence>MDLRSRPLLDRKVMAIDRPFTRPPSAPVEPHAMRLSERDMCARCGLTGLGQQLNCSGALPIATWSSGHNGSAGLGLLSSRKPLCI</sequence>
<reference evidence="1 2" key="1">
    <citation type="submission" date="2023-09" db="EMBL/GenBank/DDBJ databases">
        <authorList>
            <person name="Wang M."/>
        </authorList>
    </citation>
    <scope>NUCLEOTIDE SEQUENCE [LARGE SCALE GENOMIC DNA]</scope>
    <source>
        <strain evidence="1">GT-2023</strain>
        <tissue evidence="1">Liver</tissue>
    </source>
</reference>
<keyword evidence="2" id="KW-1185">Reference proteome</keyword>
<evidence type="ECO:0000313" key="1">
    <source>
        <dbReference type="EMBL" id="KAL1251289.1"/>
    </source>
</evidence>
<proteinExistence type="predicted"/>